<feature type="domain" description="HNF-p1" evidence="13">
    <location>
        <begin position="32"/>
        <end position="63"/>
    </location>
</feature>
<feature type="region of interest" description="Disordered" evidence="9">
    <location>
        <begin position="510"/>
        <end position="546"/>
    </location>
</feature>
<dbReference type="CDD" id="cd00086">
    <property type="entry name" value="homeodomain"/>
    <property type="match status" value="1"/>
</dbReference>
<dbReference type="SMART" id="SM00389">
    <property type="entry name" value="HOX"/>
    <property type="match status" value="1"/>
</dbReference>
<evidence type="ECO:0000256" key="9">
    <source>
        <dbReference type="SAM" id="MobiDB-lite"/>
    </source>
</evidence>
<evidence type="ECO:0000256" key="3">
    <source>
        <dbReference type="ARBA" id="ARBA00023125"/>
    </source>
</evidence>
<evidence type="ECO:0000259" key="11">
    <source>
        <dbReference type="PROSITE" id="PS50943"/>
    </source>
</evidence>
<evidence type="ECO:0000259" key="10">
    <source>
        <dbReference type="PROSITE" id="PS50071"/>
    </source>
</evidence>
<evidence type="ECO:0000256" key="2">
    <source>
        <dbReference type="ARBA" id="ARBA00023015"/>
    </source>
</evidence>
<dbReference type="PROSITE" id="PS50943">
    <property type="entry name" value="HTH_CROC1"/>
    <property type="match status" value="1"/>
</dbReference>
<feature type="domain" description="HTH cro/C1-type" evidence="11">
    <location>
        <begin position="284"/>
        <end position="316"/>
    </location>
</feature>
<dbReference type="RefSeq" id="XP_036364042.1">
    <property type="nucleotide sequence ID" value="XM_036508149.1"/>
</dbReference>
<dbReference type="InterPro" id="IPR040363">
    <property type="entry name" value="HMBOX1"/>
</dbReference>
<comment type="subcellular location">
    <subcellularLocation>
        <location evidence="1 7 8">Nucleus</location>
    </subcellularLocation>
</comment>
<feature type="compositionally biased region" description="Polar residues" evidence="9">
    <location>
        <begin position="177"/>
        <end position="188"/>
    </location>
</feature>
<evidence type="ECO:0000256" key="1">
    <source>
        <dbReference type="ARBA" id="ARBA00004123"/>
    </source>
</evidence>
<feature type="domain" description="Homeobox" evidence="10">
    <location>
        <begin position="367"/>
        <end position="442"/>
    </location>
</feature>
<proteinExistence type="predicted"/>
<dbReference type="AlphaFoldDB" id="A0A7E6FAR9"/>
<dbReference type="Pfam" id="PF04814">
    <property type="entry name" value="HNF-1_N"/>
    <property type="match status" value="2"/>
</dbReference>
<feature type="domain" description="POU-specific atypical" evidence="12">
    <location>
        <begin position="252"/>
        <end position="348"/>
    </location>
</feature>
<keyword evidence="4 7" id="KW-0371">Homeobox</keyword>
<dbReference type="InterPro" id="IPR044869">
    <property type="entry name" value="HNF-1_POU"/>
</dbReference>
<dbReference type="PANTHER" id="PTHR14618:SF0">
    <property type="entry name" value="HOMEOBOX-CONTAINING PROTEIN 1"/>
    <property type="match status" value="1"/>
</dbReference>
<dbReference type="InterPro" id="IPR009057">
    <property type="entry name" value="Homeodomain-like_sf"/>
</dbReference>
<dbReference type="GO" id="GO:0003691">
    <property type="term" value="F:double-stranded telomeric DNA binding"/>
    <property type="evidence" value="ECO:0007669"/>
    <property type="project" value="InterPro"/>
</dbReference>
<feature type="compositionally biased region" description="Basic and acidic residues" evidence="9">
    <location>
        <begin position="162"/>
        <end position="175"/>
    </location>
</feature>
<name>A0A7E6FAR9_9MOLL</name>
<evidence type="ECO:0000256" key="6">
    <source>
        <dbReference type="ARBA" id="ARBA00023242"/>
    </source>
</evidence>
<keyword evidence="2" id="KW-0805">Transcription regulation</keyword>
<feature type="region of interest" description="Disordered" evidence="9">
    <location>
        <begin position="469"/>
        <end position="498"/>
    </location>
</feature>
<evidence type="ECO:0000313" key="14">
    <source>
        <dbReference type="Proteomes" id="UP000515154"/>
    </source>
</evidence>
<dbReference type="InterPro" id="IPR044866">
    <property type="entry name" value="HNF_P1"/>
</dbReference>
<evidence type="ECO:0000256" key="5">
    <source>
        <dbReference type="ARBA" id="ARBA00023163"/>
    </source>
</evidence>
<evidence type="ECO:0000313" key="15">
    <source>
        <dbReference type="RefSeq" id="XP_036364042.1"/>
    </source>
</evidence>
<feature type="DNA-binding region" description="Homeobox" evidence="7">
    <location>
        <begin position="369"/>
        <end position="443"/>
    </location>
</feature>
<keyword evidence="5" id="KW-0804">Transcription</keyword>
<dbReference type="SUPFAM" id="SSF46689">
    <property type="entry name" value="Homeodomain-like"/>
    <property type="match status" value="1"/>
</dbReference>
<dbReference type="PROSITE" id="PS51936">
    <property type="entry name" value="POU_4"/>
    <property type="match status" value="1"/>
</dbReference>
<keyword evidence="3 7" id="KW-0238">DNA-binding</keyword>
<dbReference type="PROSITE" id="PS51937">
    <property type="entry name" value="HNF_P1"/>
    <property type="match status" value="1"/>
</dbReference>
<dbReference type="GO" id="GO:0005634">
    <property type="term" value="C:nucleus"/>
    <property type="evidence" value="ECO:0007669"/>
    <property type="project" value="UniProtKB-SubCell"/>
</dbReference>
<keyword evidence="14" id="KW-1185">Reference proteome</keyword>
<feature type="compositionally biased region" description="Polar residues" evidence="9">
    <location>
        <begin position="207"/>
        <end position="243"/>
    </location>
</feature>
<feature type="compositionally biased region" description="Low complexity" evidence="9">
    <location>
        <begin position="134"/>
        <end position="153"/>
    </location>
</feature>
<dbReference type="SUPFAM" id="SSF47413">
    <property type="entry name" value="lambda repressor-like DNA-binding domains"/>
    <property type="match status" value="1"/>
</dbReference>
<evidence type="ECO:0000259" key="13">
    <source>
        <dbReference type="PROSITE" id="PS51937"/>
    </source>
</evidence>
<accession>A0A7E6FAR9</accession>
<dbReference type="Proteomes" id="UP000515154">
    <property type="component" value="Linkage group LG13"/>
</dbReference>
<dbReference type="Gene3D" id="1.10.10.60">
    <property type="entry name" value="Homeodomain-like"/>
    <property type="match status" value="1"/>
</dbReference>
<organism evidence="14 15">
    <name type="scientific">Octopus sinensis</name>
    <name type="common">East Asian common octopus</name>
    <dbReference type="NCBI Taxonomy" id="2607531"/>
    <lineage>
        <taxon>Eukaryota</taxon>
        <taxon>Metazoa</taxon>
        <taxon>Spiralia</taxon>
        <taxon>Lophotrochozoa</taxon>
        <taxon>Mollusca</taxon>
        <taxon>Cephalopoda</taxon>
        <taxon>Coleoidea</taxon>
        <taxon>Octopodiformes</taxon>
        <taxon>Octopoda</taxon>
        <taxon>Incirrata</taxon>
        <taxon>Octopodidae</taxon>
        <taxon>Octopus</taxon>
    </lineage>
</organism>
<evidence type="ECO:0000256" key="7">
    <source>
        <dbReference type="PROSITE-ProRule" id="PRU00108"/>
    </source>
</evidence>
<feature type="region of interest" description="Disordered" evidence="9">
    <location>
        <begin position="134"/>
        <end position="246"/>
    </location>
</feature>
<dbReference type="CDD" id="cd00093">
    <property type="entry name" value="HTH_XRE"/>
    <property type="match status" value="1"/>
</dbReference>
<sequence>MTGEKHPGTPAAWKHNSKMGTSILEISSSATNYPMFTIEQIELIRRLRNSGITKEQVVEAFERFDRIDQELGLLYTVPSSGASPSSTATASQTLNVAVTASAQSSVTNVPTTTTAFALSQGAAVSRSNGQYSLYTSSRPSFSSSSPQSDNGQSDLKPPSNKRPREECSENNHDESLQENSQRAHNSVHNSMSLGGGNSLSTNRSLSYADSHSTITASQNSTVPNSLSGTQNSPASRVNDSMPSLASGALDDSQLAINLENNPDLEIEELQEFMKQGMTKMYEEIKAFVNRVGLKQSQIAAMTGISQSYVSRYLRGEFTEMSERCRRAMYAWYVSHRQRLARAPRFSYGTNGFKGMLSSGGDAMDIQFTPKRERFTFREKHLEVLEAYFKENQYPSMELREEIAHLCNMALSSTGRELCEKEKVTPQIVSNWFNNRRKEMKKLAKEGGLDCSQILLPSRVRQRSYMIDLENQGENTTNDRICTPSPKPSEGNDEHSSFAADVAAVNRAISALSGEPLDGPIQVKQEPVSDSDEKSQSSQHSLPIAVE</sequence>
<dbReference type="PROSITE" id="PS50071">
    <property type="entry name" value="HOMEOBOX_2"/>
    <property type="match status" value="1"/>
</dbReference>
<dbReference type="Gene3D" id="1.10.260.40">
    <property type="entry name" value="lambda repressor-like DNA-binding domains"/>
    <property type="match status" value="1"/>
</dbReference>
<dbReference type="Pfam" id="PF00046">
    <property type="entry name" value="Homeodomain"/>
    <property type="match status" value="1"/>
</dbReference>
<dbReference type="InterPro" id="IPR010982">
    <property type="entry name" value="Lambda_DNA-bd_dom_sf"/>
</dbReference>
<protein>
    <submittedName>
        <fullName evidence="15">Homeobox-containing protein 1-like isoform X2</fullName>
    </submittedName>
</protein>
<dbReference type="PANTHER" id="PTHR14618">
    <property type="entry name" value="HOMEODOX-CONTAINING PROTEIN 1 HMBOX1"/>
    <property type="match status" value="1"/>
</dbReference>
<dbReference type="InterPro" id="IPR001356">
    <property type="entry name" value="HD"/>
</dbReference>
<dbReference type="GO" id="GO:0045893">
    <property type="term" value="P:positive regulation of DNA-templated transcription"/>
    <property type="evidence" value="ECO:0007669"/>
    <property type="project" value="InterPro"/>
</dbReference>
<evidence type="ECO:0000256" key="8">
    <source>
        <dbReference type="RuleBase" id="RU000682"/>
    </source>
</evidence>
<gene>
    <name evidence="15" type="primary">LOC115218558</name>
</gene>
<dbReference type="InterPro" id="IPR006899">
    <property type="entry name" value="HNF-1_N"/>
</dbReference>
<evidence type="ECO:0000259" key="12">
    <source>
        <dbReference type="PROSITE" id="PS51936"/>
    </source>
</evidence>
<evidence type="ECO:0000256" key="4">
    <source>
        <dbReference type="ARBA" id="ARBA00023155"/>
    </source>
</evidence>
<keyword evidence="6 7" id="KW-0539">Nucleus</keyword>
<reference evidence="15" key="1">
    <citation type="submission" date="2025-08" db="UniProtKB">
        <authorList>
            <consortium name="RefSeq"/>
        </authorList>
    </citation>
    <scope>IDENTIFICATION</scope>
</reference>
<dbReference type="InterPro" id="IPR001387">
    <property type="entry name" value="Cro/C1-type_HTH"/>
</dbReference>